<keyword evidence="2" id="KW-1185">Reference proteome</keyword>
<evidence type="ECO:0000313" key="2">
    <source>
        <dbReference type="Proteomes" id="UP000276133"/>
    </source>
</evidence>
<evidence type="ECO:0000313" key="1">
    <source>
        <dbReference type="EMBL" id="RNA26589.1"/>
    </source>
</evidence>
<accession>A0A3M7RT07</accession>
<gene>
    <name evidence="1" type="ORF">BpHYR1_018528</name>
</gene>
<dbReference type="Proteomes" id="UP000276133">
    <property type="component" value="Unassembled WGS sequence"/>
</dbReference>
<dbReference type="EMBL" id="REGN01002709">
    <property type="protein sequence ID" value="RNA26589.1"/>
    <property type="molecule type" value="Genomic_DNA"/>
</dbReference>
<sequence length="83" mass="9789">MHIPLLAQGLERHSLSFISQLCPEKPGLQTQLLRCTIVDWRFTKLTSKSWLADTALNFFKLCIFAFNVWNENNKNIKKQYYII</sequence>
<dbReference type="AlphaFoldDB" id="A0A3M7RT07"/>
<name>A0A3M7RT07_BRAPC</name>
<comment type="caution">
    <text evidence="1">The sequence shown here is derived from an EMBL/GenBank/DDBJ whole genome shotgun (WGS) entry which is preliminary data.</text>
</comment>
<organism evidence="1 2">
    <name type="scientific">Brachionus plicatilis</name>
    <name type="common">Marine rotifer</name>
    <name type="synonym">Brachionus muelleri</name>
    <dbReference type="NCBI Taxonomy" id="10195"/>
    <lineage>
        <taxon>Eukaryota</taxon>
        <taxon>Metazoa</taxon>
        <taxon>Spiralia</taxon>
        <taxon>Gnathifera</taxon>
        <taxon>Rotifera</taxon>
        <taxon>Eurotatoria</taxon>
        <taxon>Monogononta</taxon>
        <taxon>Pseudotrocha</taxon>
        <taxon>Ploima</taxon>
        <taxon>Brachionidae</taxon>
        <taxon>Brachionus</taxon>
    </lineage>
</organism>
<protein>
    <submittedName>
        <fullName evidence="1">Uncharacterized protein</fullName>
    </submittedName>
</protein>
<reference evidence="1 2" key="1">
    <citation type="journal article" date="2018" name="Sci. Rep.">
        <title>Genomic signatures of local adaptation to the degree of environmental predictability in rotifers.</title>
        <authorList>
            <person name="Franch-Gras L."/>
            <person name="Hahn C."/>
            <person name="Garcia-Roger E.M."/>
            <person name="Carmona M.J."/>
            <person name="Serra M."/>
            <person name="Gomez A."/>
        </authorList>
    </citation>
    <scope>NUCLEOTIDE SEQUENCE [LARGE SCALE GENOMIC DNA]</scope>
    <source>
        <strain evidence="1">HYR1</strain>
    </source>
</reference>
<proteinExistence type="predicted"/>